<evidence type="ECO:0000256" key="1">
    <source>
        <dbReference type="SAM" id="MobiDB-lite"/>
    </source>
</evidence>
<comment type="caution">
    <text evidence="2">The sequence shown here is derived from an EMBL/GenBank/DDBJ whole genome shotgun (WGS) entry which is preliminary data.</text>
</comment>
<evidence type="ECO:0000313" key="2">
    <source>
        <dbReference type="EMBL" id="MEI4271839.1"/>
    </source>
</evidence>
<keyword evidence="3" id="KW-1185">Reference proteome</keyword>
<sequence length="165" mass="17560">MAWFRRSEPAPADRAPVGTAPVEQEDTPAALDADIARAVALVNASGGDLPVAAVVAARRVTDLLSEIVRTAELRPLDVYAAISVRATATDYLPTTVRTFASLDPELVDVPQASGLTPTRSLLEQLESLEGAAEQVLEATRRQDVDALMTQGSFLRTKFSGSDLDL</sequence>
<organism evidence="2 3">
    <name type="scientific">Klenkia sesuvii</name>
    <dbReference type="NCBI Taxonomy" id="3103137"/>
    <lineage>
        <taxon>Bacteria</taxon>
        <taxon>Bacillati</taxon>
        <taxon>Actinomycetota</taxon>
        <taxon>Actinomycetes</taxon>
        <taxon>Geodermatophilales</taxon>
        <taxon>Geodermatophilaceae</taxon>
        <taxon>Klenkia</taxon>
    </lineage>
</organism>
<dbReference type="RefSeq" id="WP_336403977.1">
    <property type="nucleotide sequence ID" value="NZ_JBAPLU010000007.1"/>
</dbReference>
<reference evidence="2 3" key="1">
    <citation type="submission" date="2024-03" db="EMBL/GenBank/DDBJ databases">
        <title>Draft genome sequence of Klenkia sp. LSe6-5.</title>
        <authorList>
            <person name="Duangmal K."/>
            <person name="Chantavorakit T."/>
        </authorList>
    </citation>
    <scope>NUCLEOTIDE SEQUENCE [LARGE SCALE GENOMIC DNA]</scope>
    <source>
        <strain evidence="2 3">LSe6-5</strain>
    </source>
</reference>
<dbReference type="Proteomes" id="UP001361570">
    <property type="component" value="Unassembled WGS sequence"/>
</dbReference>
<accession>A0ABU8DSR0</accession>
<name>A0ABU8DSR0_9ACTN</name>
<gene>
    <name evidence="2" type="ORF">TEK04_08900</name>
</gene>
<proteinExistence type="predicted"/>
<protein>
    <submittedName>
        <fullName evidence="2">Uncharacterized protein</fullName>
    </submittedName>
</protein>
<feature type="region of interest" description="Disordered" evidence="1">
    <location>
        <begin position="1"/>
        <end position="26"/>
    </location>
</feature>
<dbReference type="EMBL" id="JBAPLU010000007">
    <property type="protein sequence ID" value="MEI4271839.1"/>
    <property type="molecule type" value="Genomic_DNA"/>
</dbReference>
<evidence type="ECO:0000313" key="3">
    <source>
        <dbReference type="Proteomes" id="UP001361570"/>
    </source>
</evidence>